<feature type="region of interest" description="Disordered" evidence="6">
    <location>
        <begin position="1583"/>
        <end position="1632"/>
    </location>
</feature>
<evidence type="ECO:0000256" key="3">
    <source>
        <dbReference type="ARBA" id="ARBA00022679"/>
    </source>
</evidence>
<dbReference type="SUPFAM" id="SSF52949">
    <property type="entry name" value="Macro domain-like"/>
    <property type="match status" value="1"/>
</dbReference>
<dbReference type="SUPFAM" id="SSF117839">
    <property type="entry name" value="WWE domain"/>
    <property type="match status" value="2"/>
</dbReference>
<evidence type="ECO:0000313" key="9">
    <source>
        <dbReference type="Proteomes" id="UP001066276"/>
    </source>
</evidence>
<evidence type="ECO:0000256" key="2">
    <source>
        <dbReference type="ARBA" id="ARBA00022676"/>
    </source>
</evidence>
<evidence type="ECO:0000256" key="5">
    <source>
        <dbReference type="ARBA" id="ARBA00023242"/>
    </source>
</evidence>
<proteinExistence type="predicted"/>
<dbReference type="Gene3D" id="3.40.220.10">
    <property type="entry name" value="Leucine Aminopeptidase, subunit E, domain 1"/>
    <property type="match status" value="1"/>
</dbReference>
<evidence type="ECO:0000256" key="1">
    <source>
        <dbReference type="ARBA" id="ARBA00004123"/>
    </source>
</evidence>
<dbReference type="GO" id="GO:0003714">
    <property type="term" value="F:transcription corepressor activity"/>
    <property type="evidence" value="ECO:0007669"/>
    <property type="project" value="TreeGrafter"/>
</dbReference>
<feature type="region of interest" description="Disordered" evidence="6">
    <location>
        <begin position="1703"/>
        <end position="1743"/>
    </location>
</feature>
<dbReference type="InterPro" id="IPR004170">
    <property type="entry name" value="WWE_dom"/>
</dbReference>
<feature type="compositionally biased region" description="Low complexity" evidence="6">
    <location>
        <begin position="1703"/>
        <end position="1716"/>
    </location>
</feature>
<evidence type="ECO:0000259" key="7">
    <source>
        <dbReference type="Pfam" id="PF02825"/>
    </source>
</evidence>
<name>A0AAV7V2V1_PLEWA</name>
<evidence type="ECO:0000313" key="8">
    <source>
        <dbReference type="EMBL" id="KAJ1195106.1"/>
    </source>
</evidence>
<dbReference type="EMBL" id="JANPWB010000004">
    <property type="protein sequence ID" value="KAJ1195106.1"/>
    <property type="molecule type" value="Genomic_DNA"/>
</dbReference>
<keyword evidence="4" id="KW-0520">NAD</keyword>
<dbReference type="InterPro" id="IPR043472">
    <property type="entry name" value="Macro_dom-like"/>
</dbReference>
<dbReference type="GO" id="GO:0003950">
    <property type="term" value="F:NAD+ poly-ADP-ribosyltransferase activity"/>
    <property type="evidence" value="ECO:0007669"/>
    <property type="project" value="TreeGrafter"/>
</dbReference>
<dbReference type="GO" id="GO:0070212">
    <property type="term" value="P:protein poly-ADP-ribosylation"/>
    <property type="evidence" value="ECO:0007669"/>
    <property type="project" value="TreeGrafter"/>
</dbReference>
<gene>
    <name evidence="8" type="ORF">NDU88_004388</name>
</gene>
<dbReference type="PANTHER" id="PTHR14453:SF67">
    <property type="entry name" value="POLY [ADP-RIBOSE] POLYMERASE"/>
    <property type="match status" value="1"/>
</dbReference>
<accession>A0AAV7V2V1</accession>
<feature type="domain" description="WWE" evidence="7">
    <location>
        <begin position="1463"/>
        <end position="1527"/>
    </location>
</feature>
<dbReference type="Pfam" id="PF02825">
    <property type="entry name" value="WWE"/>
    <property type="match status" value="2"/>
</dbReference>
<dbReference type="GO" id="GO:0010629">
    <property type="term" value="P:negative regulation of gene expression"/>
    <property type="evidence" value="ECO:0007669"/>
    <property type="project" value="TreeGrafter"/>
</dbReference>
<evidence type="ECO:0000256" key="6">
    <source>
        <dbReference type="SAM" id="MobiDB-lite"/>
    </source>
</evidence>
<organism evidence="8 9">
    <name type="scientific">Pleurodeles waltl</name>
    <name type="common">Iberian ribbed newt</name>
    <dbReference type="NCBI Taxonomy" id="8319"/>
    <lineage>
        <taxon>Eukaryota</taxon>
        <taxon>Metazoa</taxon>
        <taxon>Chordata</taxon>
        <taxon>Craniata</taxon>
        <taxon>Vertebrata</taxon>
        <taxon>Euteleostomi</taxon>
        <taxon>Amphibia</taxon>
        <taxon>Batrachia</taxon>
        <taxon>Caudata</taxon>
        <taxon>Salamandroidea</taxon>
        <taxon>Salamandridae</taxon>
        <taxon>Pleurodelinae</taxon>
        <taxon>Pleurodeles</taxon>
    </lineage>
</organism>
<evidence type="ECO:0000256" key="4">
    <source>
        <dbReference type="ARBA" id="ARBA00023027"/>
    </source>
</evidence>
<keyword evidence="2" id="KW-0328">Glycosyltransferase</keyword>
<feature type="compositionally biased region" description="Polar residues" evidence="6">
    <location>
        <begin position="1586"/>
        <end position="1597"/>
    </location>
</feature>
<feature type="compositionally biased region" description="Polar residues" evidence="6">
    <location>
        <begin position="1717"/>
        <end position="1743"/>
    </location>
</feature>
<dbReference type="GO" id="GO:1990404">
    <property type="term" value="F:NAD+-protein mono-ADP-ribosyltransferase activity"/>
    <property type="evidence" value="ECO:0007669"/>
    <property type="project" value="TreeGrafter"/>
</dbReference>
<dbReference type="InterPro" id="IPR037197">
    <property type="entry name" value="WWE_dom_sf"/>
</dbReference>
<keyword evidence="5" id="KW-0539">Nucleus</keyword>
<keyword evidence="3" id="KW-0808">Transferase</keyword>
<dbReference type="GO" id="GO:0005737">
    <property type="term" value="C:cytoplasm"/>
    <property type="evidence" value="ECO:0007669"/>
    <property type="project" value="TreeGrafter"/>
</dbReference>
<comment type="subcellular location">
    <subcellularLocation>
        <location evidence="1">Nucleus</location>
    </subcellularLocation>
</comment>
<dbReference type="PANTHER" id="PTHR14453">
    <property type="entry name" value="PARP/ZINC FINGER CCCH TYPE DOMAIN CONTAINING PROTEIN"/>
    <property type="match status" value="1"/>
</dbReference>
<dbReference type="GO" id="GO:0005634">
    <property type="term" value="C:nucleus"/>
    <property type="evidence" value="ECO:0007669"/>
    <property type="project" value="UniProtKB-SubCell"/>
</dbReference>
<dbReference type="Proteomes" id="UP001066276">
    <property type="component" value="Chromosome 2_2"/>
</dbReference>
<dbReference type="Gene3D" id="3.30.720.50">
    <property type="match status" value="2"/>
</dbReference>
<keyword evidence="9" id="KW-1185">Reference proteome</keyword>
<sequence>MSPPLDGTTARANRRCHLRLSSVKLSFLRSINLKELVLEIYTHLGFPVELKLGHELSITGSTLEQALEAERILQRLLCQKSYPVDINRFAVYEWLLLQCWVKCIFKDSGERLSGNIFQNGDSGLFEILLVGFKDMFAQTEARILNFIHDLEWITTSVSVTPQGLMLMKDFQKIIDLSPFQVELEMIYDLRDPAILLHGPRRSLDRVKDNVMEFIHLRSRPPTSVKRKGKLMLLLLRDNDVHLVHRSDMLIYLLKSKQGHCSTEIAVPATESFVRPMISVSSQDKVSPLGKCQRVITMMASLHSSPTLPDARTEGINTCFREALYAILGYSEKHKFSSLALLSPKMKDHFMSQADYTRRVADVLQQYSEENPSTSLEDIIFISDEDSVMTMLLSRCQEHGYPFGSQQFDLYSQIEGRHIMKIEIEELEQISQQKVHALVVLVPVNQDGIPVVDAQSFLGRDGGALDQLCEQIRIMPELSNGNTVVVPVQPYTKLGFQYLVLLGCPVHNDVKEYNEKALAQALESSLEMYEKSLQKLATIFIPNMAQWDVSTFDLRRIMSEVAAQFEVKRRCGVVKKIKLLLEHKRNSSLAAQEKGNTLENLGMWVSEDPIFIKYLIKCNTAKEDICKKMERFGGKMSVYPSSHSLLVVPLANRKTSKQELLVWTETMSAALEITIGEYIHAEEEPTLVHLLHNDRDSLLGQFTSIRVLNQSTVIGHQQDVKELLVTCKELTFKRELIRRGWKIINRTSAFIVIECLKRDSGSRYPGLKVLLDEPLSVLLLEGPREEYFAAEERCNEILHNLLLADVQLTMNQDSFLKTVNLDKFNDEAFFSKGVLVGLVSNDGELKLLGVSTEEINWANTLLQCTIQECWVDIPDPARAVLFSEKPANVIDCLQKELNEKEKKTVDVLLFQDAMDPYRVAVVGRETEMLRAKALLERFFSVIQEEVVTLKTPGAWQYLYEEGRVWLKHAARAFSCVAELHLGQMFDPLDHESQDDLFRPPTSISFIEIHSVVVSSIAHVTTDVLVCPLAFNLDLKMNPFSRDIMAITREGIKLGTDCLQPKEIVEYSTIYWKGPTLYFVNFLPHRNLLGQAAKVYRANIRCCLDKCQASAVHSITFPIIGSGGFEFPLEEEIMWLLEEIMCFTQETDNIALRRVQLALPHGDGRAHSVLERGMSTIDGKLKPLLLGDIAETCRSLHVHVTGRPEDRERLRLEITRSVEEFTTKEVFSHHCLFSLTDSDLLKGLEGLRNHGILIRKGKEIHILGVNKFVTKASHVIKDLLHSSAMRRWEVEEMFRLVQWEYFDNGGYVSFNKRTNLTIERAFQKGESQLDLELEGRKVHLNLDQEEGKLEGGLGYILIRCVRGETDALKKHLKKESHASSHKNWQDQHIENPLISSLETPDIQKMLDLGKSVRVRITVIQNQNQVRLQGRKYDVMEAIIEIERLLRSILEKRCRDIQEANVSLQVQWMYRQEGSYHPFDGTNNCLLEKQYYQYVQSAGADVKVEVTINDERAKVDYPTMMAKLQMTKKYIRLKRIDVASGIDHPSDWVLMNGKHLMVMTMNPSSKQFRDVQENFNKTTTGLEIVKGPQATSHTQDNQGPGVSGSGHMVQGTQAQATRDTGRTAVCQGEDRPREPTLQEALAEILAAYQHSQDTMGQILDNVQENRRLQEGQYQGIREDLQVINSTLVSIAGVLADMANIMREAVTQQQAPATSQTSEQPSTSAAASGQEALQQDQLATSTHLRRR</sequence>
<dbReference type="InterPro" id="IPR052056">
    <property type="entry name" value="Mono-ARTD/PARP"/>
</dbReference>
<comment type="caution">
    <text evidence="8">The sequence shown here is derived from an EMBL/GenBank/DDBJ whole genome shotgun (WGS) entry which is preliminary data.</text>
</comment>
<feature type="domain" description="WWE" evidence="7">
    <location>
        <begin position="1295"/>
        <end position="1341"/>
    </location>
</feature>
<reference evidence="8" key="1">
    <citation type="journal article" date="2022" name="bioRxiv">
        <title>Sequencing and chromosome-scale assembly of the giantPleurodeles waltlgenome.</title>
        <authorList>
            <person name="Brown T."/>
            <person name="Elewa A."/>
            <person name="Iarovenko S."/>
            <person name="Subramanian E."/>
            <person name="Araus A.J."/>
            <person name="Petzold A."/>
            <person name="Susuki M."/>
            <person name="Suzuki K.-i.T."/>
            <person name="Hayashi T."/>
            <person name="Toyoda A."/>
            <person name="Oliveira C."/>
            <person name="Osipova E."/>
            <person name="Leigh N.D."/>
            <person name="Simon A."/>
            <person name="Yun M.H."/>
        </authorList>
    </citation>
    <scope>NUCLEOTIDE SEQUENCE</scope>
    <source>
        <strain evidence="8">20211129_DDA</strain>
        <tissue evidence="8">Liver</tissue>
    </source>
</reference>
<protein>
    <recommendedName>
        <fullName evidence="7">WWE domain-containing protein</fullName>
    </recommendedName>
</protein>